<protein>
    <submittedName>
        <fullName evidence="2">Uncharacterized protein</fullName>
    </submittedName>
</protein>
<dbReference type="AlphaFoldDB" id="A0A8E2JPL6"/>
<reference evidence="2 3" key="1">
    <citation type="journal article" date="2016" name="Nat. Commun.">
        <title>Ectomycorrhizal ecology is imprinted in the genome of the dominant symbiotic fungus Cenococcum geophilum.</title>
        <authorList>
            <consortium name="DOE Joint Genome Institute"/>
            <person name="Peter M."/>
            <person name="Kohler A."/>
            <person name="Ohm R.A."/>
            <person name="Kuo A."/>
            <person name="Krutzmann J."/>
            <person name="Morin E."/>
            <person name="Arend M."/>
            <person name="Barry K.W."/>
            <person name="Binder M."/>
            <person name="Choi C."/>
            <person name="Clum A."/>
            <person name="Copeland A."/>
            <person name="Grisel N."/>
            <person name="Haridas S."/>
            <person name="Kipfer T."/>
            <person name="LaButti K."/>
            <person name="Lindquist E."/>
            <person name="Lipzen A."/>
            <person name="Maire R."/>
            <person name="Meier B."/>
            <person name="Mihaltcheva S."/>
            <person name="Molinier V."/>
            <person name="Murat C."/>
            <person name="Poggeler S."/>
            <person name="Quandt C.A."/>
            <person name="Sperisen C."/>
            <person name="Tritt A."/>
            <person name="Tisserant E."/>
            <person name="Crous P.W."/>
            <person name="Henrissat B."/>
            <person name="Nehls U."/>
            <person name="Egli S."/>
            <person name="Spatafora J.W."/>
            <person name="Grigoriev I.V."/>
            <person name="Martin F.M."/>
        </authorList>
    </citation>
    <scope>NUCLEOTIDE SEQUENCE [LARGE SCALE GENOMIC DNA]</scope>
    <source>
        <strain evidence="2 3">CBS 207.34</strain>
    </source>
</reference>
<dbReference type="OrthoDB" id="2910287at2759"/>
<dbReference type="Proteomes" id="UP000250140">
    <property type="component" value="Unassembled WGS sequence"/>
</dbReference>
<keyword evidence="3" id="KW-1185">Reference proteome</keyword>
<dbReference type="EMBL" id="KV750414">
    <property type="protein sequence ID" value="OCL04904.1"/>
    <property type="molecule type" value="Genomic_DNA"/>
</dbReference>
<organism evidence="2 3">
    <name type="scientific">Glonium stellatum</name>
    <dbReference type="NCBI Taxonomy" id="574774"/>
    <lineage>
        <taxon>Eukaryota</taxon>
        <taxon>Fungi</taxon>
        <taxon>Dikarya</taxon>
        <taxon>Ascomycota</taxon>
        <taxon>Pezizomycotina</taxon>
        <taxon>Dothideomycetes</taxon>
        <taxon>Pleosporomycetidae</taxon>
        <taxon>Gloniales</taxon>
        <taxon>Gloniaceae</taxon>
        <taxon>Glonium</taxon>
    </lineage>
</organism>
<feature type="chain" id="PRO_5034535213" evidence="1">
    <location>
        <begin position="21"/>
        <end position="154"/>
    </location>
</feature>
<evidence type="ECO:0000256" key="1">
    <source>
        <dbReference type="SAM" id="SignalP"/>
    </source>
</evidence>
<evidence type="ECO:0000313" key="3">
    <source>
        <dbReference type="Proteomes" id="UP000250140"/>
    </source>
</evidence>
<keyword evidence="1" id="KW-0732">Signal</keyword>
<sequence length="154" mass="16557">MKFIATVNTLLLSMSTAVYALPTASSLPEGWQPISRDEILRRMETSTTASSPLEKRTPGGIYICTGANYSGTCGYAVQPFNTCIELTSPWYHNIGSFGPDQGALCRLTISAETCTAQGDAFVQYPGTPDLRNYNGVDIGDSITSFLCQECTACT</sequence>
<evidence type="ECO:0000313" key="2">
    <source>
        <dbReference type="EMBL" id="OCL04904.1"/>
    </source>
</evidence>
<name>A0A8E2JPL6_9PEZI</name>
<accession>A0A8E2JPL6</accession>
<feature type="signal peptide" evidence="1">
    <location>
        <begin position="1"/>
        <end position="20"/>
    </location>
</feature>
<gene>
    <name evidence="2" type="ORF">AOQ84DRAFT_299935</name>
</gene>
<proteinExistence type="predicted"/>